<evidence type="ECO:0000313" key="1">
    <source>
        <dbReference type="EMBL" id="SDY92263.1"/>
    </source>
</evidence>
<evidence type="ECO:0000313" key="2">
    <source>
        <dbReference type="Proteomes" id="UP000198625"/>
    </source>
</evidence>
<dbReference type="InterPro" id="IPR021598">
    <property type="entry name" value="DUF3221"/>
</dbReference>
<dbReference type="SUPFAM" id="SSF82171">
    <property type="entry name" value="DPP6 N-terminal domain-like"/>
    <property type="match status" value="1"/>
</dbReference>
<dbReference type="STRING" id="415015.SAMN05660462_01252"/>
<dbReference type="PROSITE" id="PS51257">
    <property type="entry name" value="PROKAR_LIPOPROTEIN"/>
    <property type="match status" value="1"/>
</dbReference>
<gene>
    <name evidence="1" type="ORF">SAMN05660462_01252</name>
</gene>
<accession>A0A1H3NU53</accession>
<protein>
    <recommendedName>
        <fullName evidence="3">DUF3221 domain-containing protein</fullName>
    </recommendedName>
</protein>
<organism evidence="1 2">
    <name type="scientific">Proteiniborus ethanoligenes</name>
    <dbReference type="NCBI Taxonomy" id="415015"/>
    <lineage>
        <taxon>Bacteria</taxon>
        <taxon>Bacillati</taxon>
        <taxon>Bacillota</taxon>
        <taxon>Clostridia</taxon>
        <taxon>Eubacteriales</taxon>
        <taxon>Proteiniborus</taxon>
    </lineage>
</organism>
<dbReference type="Pfam" id="PF11518">
    <property type="entry name" value="DUF3221"/>
    <property type="match status" value="1"/>
</dbReference>
<dbReference type="AlphaFoldDB" id="A0A1H3NU53"/>
<evidence type="ECO:0008006" key="3">
    <source>
        <dbReference type="Google" id="ProtNLM"/>
    </source>
</evidence>
<name>A0A1H3NU53_9FIRM</name>
<dbReference type="InterPro" id="IPR011042">
    <property type="entry name" value="6-blade_b-propeller_TolB-like"/>
</dbReference>
<sequence>MNYKKFILIALIIMIITLTGCQKEEKVDIRGSITGINMSDKISSIMVEGELEEDTSYDKASIRIDNSTKIYIGKTKEKASAEHFKEGMIVEVTFEGPVAESYPVQATAKIIRIVEQDKDSQVSEALKEKSIEAFKLQESDYITIDNILNAKKDIIVIQWSFDKSKVAFAIDNGDGESQMYLWQTGNHEPVRIDDVNDIICEFKWSPNNEYIIADVGTSVARGGYVVDVKEKELLYNIGYIDGVLWSPDSKHIAMIQESQVKAVVETELEGTTDVYLLNIETKEKQLIDKGTSEYSLRLISWDDDGKLNYNRAYYKEPEKIEILTYIY</sequence>
<keyword evidence="2" id="KW-1185">Reference proteome</keyword>
<dbReference type="Proteomes" id="UP000198625">
    <property type="component" value="Unassembled WGS sequence"/>
</dbReference>
<dbReference type="EMBL" id="FNQE01000011">
    <property type="protein sequence ID" value="SDY92263.1"/>
    <property type="molecule type" value="Genomic_DNA"/>
</dbReference>
<dbReference type="RefSeq" id="WP_091728711.1">
    <property type="nucleotide sequence ID" value="NZ_FNQE01000011.1"/>
</dbReference>
<reference evidence="1 2" key="1">
    <citation type="submission" date="2016-10" db="EMBL/GenBank/DDBJ databases">
        <authorList>
            <person name="de Groot N.N."/>
        </authorList>
    </citation>
    <scope>NUCLEOTIDE SEQUENCE [LARGE SCALE GENOMIC DNA]</scope>
    <source>
        <strain evidence="1 2">DSM 21650</strain>
    </source>
</reference>
<dbReference type="OrthoDB" id="2662747at2"/>
<dbReference type="Gene3D" id="2.120.10.30">
    <property type="entry name" value="TolB, C-terminal domain"/>
    <property type="match status" value="1"/>
</dbReference>
<proteinExistence type="predicted"/>